<dbReference type="GeneID" id="300940608"/>
<protein>
    <submittedName>
        <fullName evidence="1">Uncharacterized protein</fullName>
    </submittedName>
</protein>
<gene>
    <name evidence="1" type="ORF">PTRA_a0605</name>
</gene>
<dbReference type="PROSITE" id="PS51257">
    <property type="entry name" value="PROKAR_LIPOPROTEIN"/>
    <property type="match status" value="1"/>
</dbReference>
<dbReference type="Proteomes" id="UP000065261">
    <property type="component" value="Chromosome I"/>
</dbReference>
<dbReference type="OrthoDB" id="6106414at2"/>
<organism evidence="1">
    <name type="scientific">Pseudoalteromonas translucida KMM 520</name>
    <dbReference type="NCBI Taxonomy" id="1315283"/>
    <lineage>
        <taxon>Bacteria</taxon>
        <taxon>Pseudomonadati</taxon>
        <taxon>Pseudomonadota</taxon>
        <taxon>Gammaproteobacteria</taxon>
        <taxon>Alteromonadales</taxon>
        <taxon>Pseudoalteromonadaceae</taxon>
        <taxon>Pseudoalteromonas</taxon>
    </lineage>
</organism>
<reference evidence="1 2" key="1">
    <citation type="submission" date="2015-03" db="EMBL/GenBank/DDBJ databases">
        <authorList>
            <person name="Murphy D."/>
        </authorList>
    </citation>
    <scope>NUCLEOTIDE SEQUENCE [LARGE SCALE GENOMIC DNA]</scope>
    <source>
        <strain evidence="1 2">KMM 520</strain>
    </source>
</reference>
<evidence type="ECO:0000313" key="1">
    <source>
        <dbReference type="EMBL" id="ALS31947.1"/>
    </source>
</evidence>
<dbReference type="KEGG" id="ptn:PTRA_a0605"/>
<accession>A0A0U2WJ52</accession>
<dbReference type="EMBL" id="CP011034">
    <property type="protein sequence ID" value="ALS31947.1"/>
    <property type="molecule type" value="Genomic_DNA"/>
</dbReference>
<evidence type="ECO:0000313" key="2">
    <source>
        <dbReference type="Proteomes" id="UP000065261"/>
    </source>
</evidence>
<proteinExistence type="predicted"/>
<dbReference type="AlphaFoldDB" id="A0A0U2WJ52"/>
<sequence length="63" mass="6818">MNSTTLRAALIGLFASLFIMGCEDNHAEDAGERIDEAVTDVQNKVEDACEEVKEGVNAEETNC</sequence>
<dbReference type="PATRIC" id="fig|1315283.4.peg.544"/>
<name>A0A0U2WJ52_9GAMM</name>
<dbReference type="RefSeq" id="WP_011327238.1">
    <property type="nucleotide sequence ID" value="NZ_CP011034.1"/>
</dbReference>